<reference evidence="1" key="1">
    <citation type="submission" date="2021-06" db="EMBL/GenBank/DDBJ databases">
        <authorList>
            <person name="Ellington A.J."/>
            <person name="Bryan N.C."/>
            <person name="Christner B.C."/>
            <person name="Reisch C.R."/>
        </authorList>
    </citation>
    <scope>NUCLEOTIDE SEQUENCE</scope>
    <source>
        <strain evidence="1">L6-1</strain>
    </source>
</reference>
<evidence type="ECO:0000313" key="2">
    <source>
        <dbReference type="Proteomes" id="UP000681794"/>
    </source>
</evidence>
<proteinExistence type="predicted"/>
<accession>A0ACD1E121</accession>
<sequence length="274" mass="30712">MSEDATDEAPGGERDKLNAMDVALAAHPGSVLRRRLEDLHRVWDVWAAFSAELYALLEVCETHEPTASELTRNVGDRTVQQNTIRALDKAVIAYAAGLGALIDQTRIVVQQQPAAWQDQYEQKRAQTVGALPASPFLAKLRNYVLHYVAAPWAFHFSYSDGVMDGIVSLTTENLLRTEWPRPARAFIDANAPQLRLRPLLQPLAEQEGILTQWVDEHARSEHAAEFDAMEELIAERNLFLTGGATDGRDWEEQIRGLERELRKMRSASNADEAD</sequence>
<protein>
    <submittedName>
        <fullName evidence="1">Uncharacterized protein</fullName>
    </submittedName>
</protein>
<keyword evidence="2" id="KW-1185">Reference proteome</keyword>
<dbReference type="EMBL" id="CP076544">
    <property type="protein sequence ID" value="QWS32605.1"/>
    <property type="molecule type" value="Genomic_DNA"/>
</dbReference>
<evidence type="ECO:0000313" key="1">
    <source>
        <dbReference type="EMBL" id="QWS32605.1"/>
    </source>
</evidence>
<dbReference type="Proteomes" id="UP000681794">
    <property type="component" value="Chromosome"/>
</dbReference>
<name>A0ACD1E121_9MICO</name>
<gene>
    <name evidence="1" type="ORF">KM842_09910</name>
</gene>
<organism evidence="1 2">
    <name type="scientific">Curtobacterium aetherium</name>
    <dbReference type="NCBI Taxonomy" id="2841594"/>
    <lineage>
        <taxon>Bacteria</taxon>
        <taxon>Bacillati</taxon>
        <taxon>Actinomycetota</taxon>
        <taxon>Actinomycetes</taxon>
        <taxon>Micrococcales</taxon>
        <taxon>Microbacteriaceae</taxon>
        <taxon>Curtobacterium</taxon>
    </lineage>
</organism>